<organism evidence="2">
    <name type="scientific">Streptomyces sp. NBC_00119</name>
    <dbReference type="NCBI Taxonomy" id="2975659"/>
    <lineage>
        <taxon>Bacteria</taxon>
        <taxon>Bacillati</taxon>
        <taxon>Actinomycetota</taxon>
        <taxon>Actinomycetes</taxon>
        <taxon>Kitasatosporales</taxon>
        <taxon>Streptomycetaceae</taxon>
        <taxon>Streptomyces</taxon>
    </lineage>
</organism>
<dbReference type="AlphaFoldDB" id="A0AAU1U2M9"/>
<feature type="region of interest" description="Disordered" evidence="1">
    <location>
        <begin position="344"/>
        <end position="388"/>
    </location>
</feature>
<protein>
    <submittedName>
        <fullName evidence="2">Replication-relaxation family protein</fullName>
    </submittedName>
</protein>
<proteinExistence type="predicted"/>
<feature type="compositionally biased region" description="Basic residues" evidence="1">
    <location>
        <begin position="44"/>
        <end position="54"/>
    </location>
</feature>
<reference evidence="2" key="1">
    <citation type="submission" date="2022-10" db="EMBL/GenBank/DDBJ databases">
        <title>The complete genomes of actinobacterial strains from the NBC collection.</title>
        <authorList>
            <person name="Joergensen T.S."/>
            <person name="Alvarez Arevalo M."/>
            <person name="Sterndorff E.B."/>
            <person name="Faurdal D."/>
            <person name="Vuksanovic O."/>
            <person name="Mourched A.-S."/>
            <person name="Charusanti P."/>
            <person name="Shaw S."/>
            <person name="Blin K."/>
            <person name="Weber T."/>
        </authorList>
    </citation>
    <scope>NUCLEOTIDE SEQUENCE</scope>
    <source>
        <strain evidence="2">NBC_00119</strain>
    </source>
</reference>
<evidence type="ECO:0000256" key="1">
    <source>
        <dbReference type="SAM" id="MobiDB-lite"/>
    </source>
</evidence>
<dbReference type="EMBL" id="CP108195">
    <property type="protein sequence ID" value="WTS11670.1"/>
    <property type="molecule type" value="Genomic_DNA"/>
</dbReference>
<feature type="compositionally biased region" description="Basic and acidic residues" evidence="1">
    <location>
        <begin position="422"/>
        <end position="447"/>
    </location>
</feature>
<sequence>MSGRRVTNASGSSNALRGDVLRALGVLKMATADQIQRLSSPHLTYRHTAKKTPAQRKEARTASHRAAANDLRRHGLSVDGGRTRAGEEVRLLTAAGLAAAAVELGRAPEEMGGLPKGAGRTGAAHAMTVNETVLALIRPQPDLSLIEGEPDEVLAAARTAAEAPSGIGTITSYATEVALPVSGTWKSPGLGSARADAVVTAPEHGMPLLFIEADNCHEDAVTIAAKFDRYARFYQRTAKDNGGGARLWSTRWNYDADPYRDPLPPILLVFNEIGARSAHTQIRNIAALTRPHWEGQPDNEGAFHSYRGKIPIVATRLDLLREHGPHGPVFWRFGRKHREDLWSAVGNPREDTTLRQRAQAHKERQAQEKRQQAREAAQREARRPSCTRCGQKLTDERWHMTETFPERDRNWRPGMCASCEADALHQEKEQERAEAEERQRQEAEANRPRGLFRRR</sequence>
<feature type="region of interest" description="Disordered" evidence="1">
    <location>
        <begin position="421"/>
        <end position="455"/>
    </location>
</feature>
<name>A0AAU1U2M9_9ACTN</name>
<feature type="compositionally biased region" description="Basic and acidic residues" evidence="1">
    <location>
        <begin position="348"/>
        <end position="383"/>
    </location>
</feature>
<dbReference type="Pfam" id="PF13814">
    <property type="entry name" value="Replic_Relax"/>
    <property type="match status" value="1"/>
</dbReference>
<gene>
    <name evidence="2" type="ORF">OHU69_11830</name>
</gene>
<feature type="region of interest" description="Disordered" evidence="1">
    <location>
        <begin position="41"/>
        <end position="70"/>
    </location>
</feature>
<evidence type="ECO:0000313" key="2">
    <source>
        <dbReference type="EMBL" id="WTS11670.1"/>
    </source>
</evidence>
<dbReference type="InterPro" id="IPR025855">
    <property type="entry name" value="Replic_Relax"/>
</dbReference>
<accession>A0AAU1U2M9</accession>